<evidence type="ECO:0000256" key="6">
    <source>
        <dbReference type="ARBA" id="ARBA00022777"/>
    </source>
</evidence>
<dbReference type="PRINTS" id="PR00344">
    <property type="entry name" value="BCTRLSENSOR"/>
</dbReference>
<dbReference type="InterPro" id="IPR004358">
    <property type="entry name" value="Sig_transdc_His_kin-like_C"/>
</dbReference>
<organism evidence="11 12">
    <name type="scientific">Parahaliea aestuarii</name>
    <dbReference type="NCBI Taxonomy" id="1852021"/>
    <lineage>
        <taxon>Bacteria</taxon>
        <taxon>Pseudomonadati</taxon>
        <taxon>Pseudomonadota</taxon>
        <taxon>Gammaproteobacteria</taxon>
        <taxon>Cellvibrionales</taxon>
        <taxon>Halieaceae</taxon>
        <taxon>Parahaliea</taxon>
    </lineage>
</organism>
<accession>A0A5C8ZN96</accession>
<gene>
    <name evidence="11" type="primary">prsK</name>
    <name evidence="11" type="ORF">FVW59_16760</name>
</gene>
<keyword evidence="6 11" id="KW-0418">Kinase</keyword>
<dbReference type="InterPro" id="IPR014265">
    <property type="entry name" value="XrtA/PrsK"/>
</dbReference>
<dbReference type="OrthoDB" id="9785691at2"/>
<dbReference type="PANTHER" id="PTHR43065">
    <property type="entry name" value="SENSOR HISTIDINE KINASE"/>
    <property type="match status" value="1"/>
</dbReference>
<evidence type="ECO:0000256" key="2">
    <source>
        <dbReference type="ARBA" id="ARBA00012438"/>
    </source>
</evidence>
<feature type="transmembrane region" description="Helical" evidence="9">
    <location>
        <begin position="197"/>
        <end position="220"/>
    </location>
</feature>
<feature type="transmembrane region" description="Helical" evidence="9">
    <location>
        <begin position="262"/>
        <end position="284"/>
    </location>
</feature>
<evidence type="ECO:0000256" key="1">
    <source>
        <dbReference type="ARBA" id="ARBA00000085"/>
    </source>
</evidence>
<dbReference type="EC" id="2.7.13.3" evidence="2"/>
<feature type="transmembrane region" description="Helical" evidence="9">
    <location>
        <begin position="63"/>
        <end position="80"/>
    </location>
</feature>
<name>A0A5C8ZN96_9GAMM</name>
<proteinExistence type="predicted"/>
<feature type="domain" description="Histidine kinase" evidence="10">
    <location>
        <begin position="480"/>
        <end position="683"/>
    </location>
</feature>
<sequence>MPANIGLYSYLSACAAFATLTVLLLASGRQRPYAGLLIAASFLTSLWAGIVALGTLAEYPPVTWIQLAELSRNAVWLFLLVRLSANQLDSAGEAQRTRRWNLLFALATGLALCLLLLPDRLAGDVPEFAGTARSINLVTWLSIAIIGLVFVEHLFRNASESERWSMKYLCMGLAILFGYDFFMYAEGLLFQQLDPNIWQARGLAITIATPLLAVAIARNADWQSSLHVSRQVVFHSVTLVAAGLYLVAMSVVGYSIRLFGGTWGGVLQTSFLVAAIAMLVVLLLSGKLRARTRVFLSKHFFSYRYDYREQWLRFTHALADAEENVPEGIVSAMVPLVGAQAGLLYAADGGHYALLSNYQMPAPEGEQEMGDLPRWLEETQWVIDIDEWSTSPDLYGHLQLPAWVQRVDKPWLIVPLLFGARLAGILVIRRSDLQSAINWEERDLLKTAGRQAASHLAQFMARKALVQARQFDAFNRLSAYVIHDLKNILAQQSLMVANAEKHKHNPAFVDDMIATINNSVARMTRLMEQMRSGLRDSQPESLDLAELLRHVVESRAGQPPRPALEIGPGSFTLQSDRERLATVFNHLIQNAQEACDKHGAVSISLGHAQASYMVCIRDTGKGMDSDFVANRLFTPFDSTKGLTGMGIGAFESRDYIRSLGGDITVESEPGTGSAFYVRIPVQQDSDYVAA</sequence>
<evidence type="ECO:0000256" key="5">
    <source>
        <dbReference type="ARBA" id="ARBA00022741"/>
    </source>
</evidence>
<evidence type="ECO:0000313" key="12">
    <source>
        <dbReference type="Proteomes" id="UP000321933"/>
    </source>
</evidence>
<dbReference type="InterPro" id="IPR029016">
    <property type="entry name" value="GAF-like_dom_sf"/>
</dbReference>
<keyword evidence="5" id="KW-0547">Nucleotide-binding</keyword>
<dbReference type="PROSITE" id="PS50109">
    <property type="entry name" value="HIS_KIN"/>
    <property type="match status" value="1"/>
</dbReference>
<keyword evidence="4 11" id="KW-0808">Transferase</keyword>
<evidence type="ECO:0000256" key="4">
    <source>
        <dbReference type="ARBA" id="ARBA00022679"/>
    </source>
</evidence>
<dbReference type="RefSeq" id="WP_148065523.1">
    <property type="nucleotide sequence ID" value="NZ_VRYZ01000008.1"/>
</dbReference>
<keyword evidence="7" id="KW-0067">ATP-binding</keyword>
<dbReference type="SUPFAM" id="SSF55781">
    <property type="entry name" value="GAF domain-like"/>
    <property type="match status" value="1"/>
</dbReference>
<comment type="catalytic activity">
    <reaction evidence="1">
        <text>ATP + protein L-histidine = ADP + protein N-phospho-L-histidine.</text>
        <dbReference type="EC" id="2.7.13.3"/>
    </reaction>
</comment>
<keyword evidence="12" id="KW-1185">Reference proteome</keyword>
<evidence type="ECO:0000256" key="3">
    <source>
        <dbReference type="ARBA" id="ARBA00022553"/>
    </source>
</evidence>
<dbReference type="GO" id="GO:0005524">
    <property type="term" value="F:ATP binding"/>
    <property type="evidence" value="ECO:0007669"/>
    <property type="project" value="UniProtKB-KW"/>
</dbReference>
<evidence type="ECO:0000256" key="8">
    <source>
        <dbReference type="ARBA" id="ARBA00023012"/>
    </source>
</evidence>
<feature type="transmembrane region" description="Helical" evidence="9">
    <location>
        <begin position="232"/>
        <end position="256"/>
    </location>
</feature>
<reference evidence="11 12" key="1">
    <citation type="submission" date="2019-08" db="EMBL/GenBank/DDBJ databases">
        <title>Parahaliea maris sp. nov., isolated from the surface seawater.</title>
        <authorList>
            <person name="Liu Y."/>
        </authorList>
    </citation>
    <scope>NUCLEOTIDE SEQUENCE [LARGE SCALE GENOMIC DNA]</scope>
    <source>
        <strain evidence="11 12">S2-26</strain>
    </source>
</reference>
<dbReference type="SUPFAM" id="SSF55874">
    <property type="entry name" value="ATPase domain of HSP90 chaperone/DNA topoisomerase II/histidine kinase"/>
    <property type="match status" value="1"/>
</dbReference>
<dbReference type="Pfam" id="PF13492">
    <property type="entry name" value="GAF_3"/>
    <property type="match status" value="1"/>
</dbReference>
<keyword evidence="3" id="KW-0597">Phosphoprotein</keyword>
<dbReference type="Gene3D" id="3.30.450.40">
    <property type="match status" value="1"/>
</dbReference>
<dbReference type="AlphaFoldDB" id="A0A5C8ZN96"/>
<keyword evidence="8" id="KW-0902">Two-component regulatory system</keyword>
<dbReference type="NCBIfam" id="TIGR02916">
    <property type="entry name" value="PEP_his_kin"/>
    <property type="match status" value="1"/>
</dbReference>
<protein>
    <recommendedName>
        <fullName evidence="2">histidine kinase</fullName>
        <ecNumber evidence="2">2.7.13.3</ecNumber>
    </recommendedName>
</protein>
<dbReference type="InterPro" id="IPR005467">
    <property type="entry name" value="His_kinase_dom"/>
</dbReference>
<feature type="transmembrane region" description="Helical" evidence="9">
    <location>
        <begin position="137"/>
        <end position="155"/>
    </location>
</feature>
<dbReference type="InterPro" id="IPR003018">
    <property type="entry name" value="GAF"/>
</dbReference>
<keyword evidence="9" id="KW-0812">Transmembrane</keyword>
<feature type="transmembrane region" description="Helical" evidence="9">
    <location>
        <begin position="33"/>
        <end position="57"/>
    </location>
</feature>
<dbReference type="Gene3D" id="3.30.565.10">
    <property type="entry name" value="Histidine kinase-like ATPase, C-terminal domain"/>
    <property type="match status" value="1"/>
</dbReference>
<dbReference type="InterPro" id="IPR003661">
    <property type="entry name" value="HisK_dim/P_dom"/>
</dbReference>
<dbReference type="InterPro" id="IPR003594">
    <property type="entry name" value="HATPase_dom"/>
</dbReference>
<dbReference type="PANTHER" id="PTHR43065:SF10">
    <property type="entry name" value="PEROXIDE STRESS-ACTIVATED HISTIDINE KINASE MAK3"/>
    <property type="match status" value="1"/>
</dbReference>
<dbReference type="SMART" id="SM00387">
    <property type="entry name" value="HATPase_c"/>
    <property type="match status" value="1"/>
</dbReference>
<dbReference type="InterPro" id="IPR036890">
    <property type="entry name" value="HATPase_C_sf"/>
</dbReference>
<feature type="transmembrane region" description="Helical" evidence="9">
    <location>
        <begin position="6"/>
        <end position="26"/>
    </location>
</feature>
<feature type="transmembrane region" description="Helical" evidence="9">
    <location>
        <begin position="100"/>
        <end position="117"/>
    </location>
</feature>
<dbReference type="InterPro" id="IPR036097">
    <property type="entry name" value="HisK_dim/P_sf"/>
</dbReference>
<dbReference type="SUPFAM" id="SSF47384">
    <property type="entry name" value="Homodimeric domain of signal transducing histidine kinase"/>
    <property type="match status" value="1"/>
</dbReference>
<dbReference type="EMBL" id="VRYZ01000008">
    <property type="protein sequence ID" value="TXS89665.1"/>
    <property type="molecule type" value="Genomic_DNA"/>
</dbReference>
<dbReference type="GO" id="GO:0000155">
    <property type="term" value="F:phosphorelay sensor kinase activity"/>
    <property type="evidence" value="ECO:0007669"/>
    <property type="project" value="InterPro"/>
</dbReference>
<evidence type="ECO:0000256" key="7">
    <source>
        <dbReference type="ARBA" id="ARBA00022840"/>
    </source>
</evidence>
<evidence type="ECO:0000259" key="10">
    <source>
        <dbReference type="PROSITE" id="PS50109"/>
    </source>
</evidence>
<dbReference type="Pfam" id="PF02518">
    <property type="entry name" value="HATPase_c"/>
    <property type="match status" value="1"/>
</dbReference>
<feature type="transmembrane region" description="Helical" evidence="9">
    <location>
        <begin position="167"/>
        <end position="185"/>
    </location>
</feature>
<dbReference type="Gene3D" id="1.10.287.130">
    <property type="match status" value="1"/>
</dbReference>
<dbReference type="Proteomes" id="UP000321933">
    <property type="component" value="Unassembled WGS sequence"/>
</dbReference>
<dbReference type="CDD" id="cd00082">
    <property type="entry name" value="HisKA"/>
    <property type="match status" value="1"/>
</dbReference>
<evidence type="ECO:0000256" key="9">
    <source>
        <dbReference type="SAM" id="Phobius"/>
    </source>
</evidence>
<comment type="caution">
    <text evidence="11">The sequence shown here is derived from an EMBL/GenBank/DDBJ whole genome shotgun (WGS) entry which is preliminary data.</text>
</comment>
<keyword evidence="9" id="KW-1133">Transmembrane helix</keyword>
<evidence type="ECO:0000313" key="11">
    <source>
        <dbReference type="EMBL" id="TXS89665.1"/>
    </source>
</evidence>
<keyword evidence="9" id="KW-0472">Membrane</keyword>